<keyword evidence="2 5" id="KW-0547">Nucleotide-binding</keyword>
<feature type="binding site" evidence="5">
    <location>
        <begin position="280"/>
        <end position="282"/>
    </location>
    <ligand>
        <name>ATP</name>
        <dbReference type="ChEBI" id="CHEBI:30616"/>
    </ligand>
</feature>
<keyword evidence="5" id="KW-0460">Magnesium</keyword>
<keyword evidence="5" id="KW-0479">Metal-binding</keyword>
<reference evidence="7" key="1">
    <citation type="submission" date="2015-02" db="EMBL/GenBank/DDBJ databases">
        <title>A novel member of the family Ruminococcaceae isolated from human feces.</title>
        <authorList>
            <person name="Shkoporov A.N."/>
            <person name="Chaplin A.V."/>
            <person name="Motuzova O.V."/>
            <person name="Kafarskaia L.I."/>
            <person name="Khokhlova E.V."/>
            <person name="Efimov B.A."/>
        </authorList>
    </citation>
    <scope>NUCLEOTIDE SEQUENCE [LARGE SCALE GENOMIC DNA]</scope>
    <source>
        <strain evidence="7">585-1</strain>
    </source>
</reference>
<dbReference type="PRINTS" id="PR00471">
    <property type="entry name" value="ACETATEKNASE"/>
</dbReference>
<dbReference type="Gene3D" id="3.30.420.40">
    <property type="match status" value="2"/>
</dbReference>
<comment type="caution">
    <text evidence="5">Lacks conserved residue(s) required for the propagation of feature annotation.</text>
</comment>
<dbReference type="HAMAP" id="MF_00020">
    <property type="entry name" value="Acetate_kinase"/>
    <property type="match status" value="1"/>
</dbReference>
<feature type="site" description="Transition state stabilizer" evidence="5">
    <location>
        <position position="239"/>
    </location>
</feature>
<dbReference type="GeneID" id="42857841"/>
<proteinExistence type="inferred from homology"/>
<dbReference type="RefSeq" id="WP_050006085.1">
    <property type="nucleotide sequence ID" value="NZ_JXXK01000026.1"/>
</dbReference>
<dbReference type="GO" id="GO:0005737">
    <property type="term" value="C:cytoplasm"/>
    <property type="evidence" value="ECO:0007669"/>
    <property type="project" value="UniProtKB-SubCell"/>
</dbReference>
<protein>
    <recommendedName>
        <fullName evidence="5">Acetate kinase</fullName>
        <ecNumber evidence="5">2.7.2.1</ecNumber>
    </recommendedName>
    <alternativeName>
        <fullName evidence="5">Acetokinase</fullName>
    </alternativeName>
</protein>
<keyword evidence="5" id="KW-0963">Cytoplasm</keyword>
<organism evidence="7 8">
    <name type="scientific">Ruthenibacterium lactatiformans</name>
    <dbReference type="NCBI Taxonomy" id="1550024"/>
    <lineage>
        <taxon>Bacteria</taxon>
        <taxon>Bacillati</taxon>
        <taxon>Bacillota</taxon>
        <taxon>Clostridia</taxon>
        <taxon>Eubacteriales</taxon>
        <taxon>Oscillospiraceae</taxon>
        <taxon>Ruthenibacterium</taxon>
    </lineage>
</organism>
<feature type="binding site" evidence="5">
    <location>
        <position position="381"/>
    </location>
    <ligand>
        <name>Mg(2+)</name>
        <dbReference type="ChEBI" id="CHEBI:18420"/>
    </ligand>
</feature>
<dbReference type="InterPro" id="IPR000890">
    <property type="entry name" value="Aliphatic_acid_kin_short-chain"/>
</dbReference>
<dbReference type="PANTHER" id="PTHR21060">
    <property type="entry name" value="ACETATE KINASE"/>
    <property type="match status" value="1"/>
</dbReference>
<comment type="subcellular location">
    <subcellularLocation>
        <location evidence="5">Cytoplasm</location>
    </subcellularLocation>
</comment>
<gene>
    <name evidence="5" type="primary">ackA</name>
    <name evidence="7" type="ORF">TQ39_14855</name>
</gene>
<comment type="function">
    <text evidence="5">Catalyzes the formation of acetyl phosphate from acetate and ATP. Can also catalyze the reverse reaction.</text>
</comment>
<dbReference type="SUPFAM" id="SSF53067">
    <property type="entry name" value="Actin-like ATPase domain"/>
    <property type="match status" value="2"/>
</dbReference>
<evidence type="ECO:0000313" key="7">
    <source>
        <dbReference type="EMBL" id="KJF38974.1"/>
    </source>
</evidence>
<keyword evidence="3 5" id="KW-0418">Kinase</keyword>
<evidence type="ECO:0000256" key="4">
    <source>
        <dbReference type="ARBA" id="ARBA00022840"/>
    </source>
</evidence>
<feature type="binding site" evidence="5">
    <location>
        <begin position="328"/>
        <end position="332"/>
    </location>
    <ligand>
        <name>ATP</name>
        <dbReference type="ChEBI" id="CHEBI:30616"/>
    </ligand>
</feature>
<comment type="catalytic activity">
    <reaction evidence="5">
        <text>acetate + ATP = acetyl phosphate + ADP</text>
        <dbReference type="Rhea" id="RHEA:11352"/>
        <dbReference type="ChEBI" id="CHEBI:22191"/>
        <dbReference type="ChEBI" id="CHEBI:30089"/>
        <dbReference type="ChEBI" id="CHEBI:30616"/>
        <dbReference type="ChEBI" id="CHEBI:456216"/>
        <dbReference type="EC" id="2.7.2.1"/>
    </reaction>
</comment>
<evidence type="ECO:0000256" key="1">
    <source>
        <dbReference type="ARBA" id="ARBA00022679"/>
    </source>
</evidence>
<dbReference type="NCBIfam" id="TIGR00016">
    <property type="entry name" value="ackA"/>
    <property type="match status" value="1"/>
</dbReference>
<dbReference type="EC" id="2.7.2.1" evidence="5"/>
<dbReference type="InterPro" id="IPR004372">
    <property type="entry name" value="Ac/propionate_kinase"/>
</dbReference>
<accession>A0A0D8IWV4</accession>
<dbReference type="GO" id="GO:0000287">
    <property type="term" value="F:magnesium ion binding"/>
    <property type="evidence" value="ECO:0007669"/>
    <property type="project" value="UniProtKB-UniRule"/>
</dbReference>
<feature type="site" description="Transition state stabilizer" evidence="5">
    <location>
        <position position="182"/>
    </location>
</feature>
<keyword evidence="1 5" id="KW-0808">Transferase</keyword>
<evidence type="ECO:0000313" key="8">
    <source>
        <dbReference type="Proteomes" id="UP000032483"/>
    </source>
</evidence>
<dbReference type="PANTHER" id="PTHR21060:SF15">
    <property type="entry name" value="ACETATE KINASE-RELATED"/>
    <property type="match status" value="1"/>
</dbReference>
<name>A0A0D8IWV4_9FIRM</name>
<keyword evidence="4 5" id="KW-0067">ATP-binding</keyword>
<evidence type="ECO:0000256" key="6">
    <source>
        <dbReference type="RuleBase" id="RU003835"/>
    </source>
</evidence>
<comment type="subunit">
    <text evidence="5">Homodimer.</text>
</comment>
<comment type="similarity">
    <text evidence="5 6">Belongs to the acetokinase family.</text>
</comment>
<evidence type="ECO:0000256" key="2">
    <source>
        <dbReference type="ARBA" id="ARBA00022741"/>
    </source>
</evidence>
<evidence type="ECO:0000256" key="3">
    <source>
        <dbReference type="ARBA" id="ARBA00022777"/>
    </source>
</evidence>
<evidence type="ECO:0000256" key="5">
    <source>
        <dbReference type="HAMAP-Rule" id="MF_00020"/>
    </source>
</evidence>
<feature type="binding site" evidence="5">
    <location>
        <position position="14"/>
    </location>
    <ligand>
        <name>ATP</name>
        <dbReference type="ChEBI" id="CHEBI:30616"/>
    </ligand>
</feature>
<dbReference type="Pfam" id="PF00871">
    <property type="entry name" value="Acetate_kinase"/>
    <property type="match status" value="1"/>
</dbReference>
<dbReference type="GO" id="GO:0006085">
    <property type="term" value="P:acetyl-CoA biosynthetic process"/>
    <property type="evidence" value="ECO:0007669"/>
    <property type="project" value="UniProtKB-UniRule"/>
</dbReference>
<dbReference type="AlphaFoldDB" id="A0A0D8IWV4"/>
<dbReference type="Proteomes" id="UP000032483">
    <property type="component" value="Unassembled WGS sequence"/>
</dbReference>
<comment type="pathway">
    <text evidence="5">Metabolic intermediate biosynthesis; acetyl-CoA biosynthesis; acetyl-CoA from acetate: step 1/2.</text>
</comment>
<dbReference type="PIRSF" id="PIRSF000722">
    <property type="entry name" value="Acetate_prop_kin"/>
    <property type="match status" value="1"/>
</dbReference>
<comment type="caution">
    <text evidence="7">The sequence shown here is derived from an EMBL/GenBank/DDBJ whole genome shotgun (WGS) entry which is preliminary data.</text>
</comment>
<feature type="binding site" evidence="5">
    <location>
        <position position="7"/>
    </location>
    <ligand>
        <name>Mg(2+)</name>
        <dbReference type="ChEBI" id="CHEBI:18420"/>
    </ligand>
</feature>
<dbReference type="GO" id="GO:0006083">
    <property type="term" value="P:acetate metabolic process"/>
    <property type="evidence" value="ECO:0007669"/>
    <property type="project" value="TreeGrafter"/>
</dbReference>
<keyword evidence="8" id="KW-1185">Reference proteome</keyword>
<dbReference type="PATRIC" id="fig|1550024.3.peg.3390"/>
<dbReference type="UniPathway" id="UPA00340">
    <property type="reaction ID" value="UER00458"/>
</dbReference>
<comment type="cofactor">
    <cofactor evidence="5">
        <name>Mg(2+)</name>
        <dbReference type="ChEBI" id="CHEBI:18420"/>
    </cofactor>
    <cofactor evidence="5">
        <name>Mn(2+)</name>
        <dbReference type="ChEBI" id="CHEBI:29035"/>
    </cofactor>
    <text evidence="5">Mg(2+). Can also accept Mn(2+).</text>
</comment>
<dbReference type="EMBL" id="JXXK01000026">
    <property type="protein sequence ID" value="KJF38974.1"/>
    <property type="molecule type" value="Genomic_DNA"/>
</dbReference>
<dbReference type="GO" id="GO:0008776">
    <property type="term" value="F:acetate kinase activity"/>
    <property type="evidence" value="ECO:0007669"/>
    <property type="project" value="UniProtKB-UniRule"/>
</dbReference>
<dbReference type="InterPro" id="IPR043129">
    <property type="entry name" value="ATPase_NBD"/>
</dbReference>
<dbReference type="GO" id="GO:0005524">
    <property type="term" value="F:ATP binding"/>
    <property type="evidence" value="ECO:0007669"/>
    <property type="project" value="UniProtKB-KW"/>
</dbReference>
<sequence length="392" mass="43155">MKILVCNVGSTSLKFKLYEMPACEVFAQGAVERVGSGRDAIVSYNNNHTGARVDLDGQDIPDYQTGIEWFLQELTEGPRAALSSVEEIERVGFKATLSKGHFGVHEIDEAVLDGMKEWLPMAPLHNAAYIKAIEVMREVLPEARFVGAFETAFHREIPMERKIFGVPYEWYEKYGVQRLGYHSASHGYIADVLNKEKTEYAAISCHLGGSSSVCAILNGKSVDTSFGMSLESGLIHANRTGDIDCGMAAFLRGQGLSEQEIQEGFQKKGGLLGISGVSNDMRYVIEAADNGNIRARLAMEVFVTGIVHYIGAFYLDLGRLDDLVFTAGIGEHSARIRRMVCEKLMPIGVRMDEKKNEDCHGEGVISTANSAVCVRVIPTNEELGIARRTYEI</sequence>